<accession>A0A382NWN5</accession>
<comment type="similarity">
    <text evidence="3">Belongs to the CDP-alcohol phosphatidyltransferase class-I family.</text>
</comment>
<dbReference type="InterPro" id="IPR043130">
    <property type="entry name" value="CDP-OH_PTrfase_TM_dom"/>
</dbReference>
<keyword evidence="13" id="KW-1208">Phospholipid metabolism</keyword>
<dbReference type="InterPro" id="IPR000462">
    <property type="entry name" value="CDP-OH_P_trans"/>
</dbReference>
<dbReference type="GO" id="GO:0008654">
    <property type="term" value="P:phospholipid biosynthetic process"/>
    <property type="evidence" value="ECO:0007669"/>
    <property type="project" value="UniProtKB-KW"/>
</dbReference>
<evidence type="ECO:0000256" key="1">
    <source>
        <dbReference type="ARBA" id="ARBA00000287"/>
    </source>
</evidence>
<dbReference type="PROSITE" id="PS00379">
    <property type="entry name" value="CDP_ALCOHOL_P_TRANSF"/>
    <property type="match status" value="1"/>
</dbReference>
<evidence type="ECO:0000256" key="13">
    <source>
        <dbReference type="ARBA" id="ARBA00023264"/>
    </source>
</evidence>
<feature type="transmembrane region" description="Helical" evidence="15">
    <location>
        <begin position="30"/>
        <end position="50"/>
    </location>
</feature>
<evidence type="ECO:0000256" key="4">
    <source>
        <dbReference type="ARBA" id="ARBA00013174"/>
    </source>
</evidence>
<comment type="subcellular location">
    <subcellularLocation>
        <location evidence="2">Endomembrane system</location>
        <topology evidence="2">Multi-pass membrane protein</topology>
    </subcellularLocation>
</comment>
<keyword evidence="10" id="KW-0443">Lipid metabolism</keyword>
<evidence type="ECO:0000256" key="9">
    <source>
        <dbReference type="ARBA" id="ARBA00022989"/>
    </source>
</evidence>
<keyword evidence="6" id="KW-0444">Lipid biosynthesis</keyword>
<dbReference type="Gene3D" id="1.20.120.1760">
    <property type="match status" value="1"/>
</dbReference>
<evidence type="ECO:0000256" key="14">
    <source>
        <dbReference type="ARBA" id="ARBA00032361"/>
    </source>
</evidence>
<dbReference type="InterPro" id="IPR050324">
    <property type="entry name" value="CDP-alcohol_PTase-I"/>
</dbReference>
<feature type="non-terminal residue" evidence="16">
    <location>
        <position position="1"/>
    </location>
</feature>
<proteinExistence type="inferred from homology"/>
<protein>
    <recommendedName>
        <fullName evidence="5">CDP-diacylglycerol--serine O-phosphatidyltransferase</fullName>
        <ecNumber evidence="4">2.7.8.8</ecNumber>
    </recommendedName>
    <alternativeName>
        <fullName evidence="14">Phosphatidylserine synthase</fullName>
    </alternativeName>
</protein>
<feature type="transmembrane region" description="Helical" evidence="15">
    <location>
        <begin position="215"/>
        <end position="231"/>
    </location>
</feature>
<keyword evidence="11 15" id="KW-0472">Membrane</keyword>
<keyword evidence="7" id="KW-0808">Transferase</keyword>
<dbReference type="EC" id="2.7.8.8" evidence="4"/>
<evidence type="ECO:0000256" key="11">
    <source>
        <dbReference type="ARBA" id="ARBA00023136"/>
    </source>
</evidence>
<dbReference type="Pfam" id="PF01066">
    <property type="entry name" value="CDP-OH_P_transf"/>
    <property type="match status" value="1"/>
</dbReference>
<evidence type="ECO:0000256" key="3">
    <source>
        <dbReference type="ARBA" id="ARBA00010441"/>
    </source>
</evidence>
<organism evidence="16">
    <name type="scientific">marine metagenome</name>
    <dbReference type="NCBI Taxonomy" id="408172"/>
    <lineage>
        <taxon>unclassified sequences</taxon>
        <taxon>metagenomes</taxon>
        <taxon>ecological metagenomes</taxon>
    </lineage>
</organism>
<dbReference type="PANTHER" id="PTHR14269:SF61">
    <property type="entry name" value="CDP-DIACYLGLYCEROL--SERINE O-PHOSPHATIDYLTRANSFERASE"/>
    <property type="match status" value="1"/>
</dbReference>
<dbReference type="InterPro" id="IPR004533">
    <property type="entry name" value="CDP-diaglyc--ser_O-PTrfase"/>
</dbReference>
<sequence length="260" mass="28440">VPKDSEKLDLYDEHEEIVSVRGKRVKRRGIFLLPNLLTTASLFSGFYSIISAIQGDFIAAGMAIFAAQFFDGLDGRVARLTNSQSKFGAQYDSLCDVVSFGLAPAISIFLWGLDSLGQVGWIFSFLYVAAAALRLARFNTNLGSEDTFFKGLPSPVAGATIAYYVWALSSVGIQGENLGFLLTFVSACLTGMLAILMVINIPYYSFKEIELKRRVPFFAILVVVFVFALIAIDPPLVLVSCAMLYTLSGPAIWVIKSLRN</sequence>
<evidence type="ECO:0000256" key="8">
    <source>
        <dbReference type="ARBA" id="ARBA00022692"/>
    </source>
</evidence>
<keyword evidence="9 15" id="KW-1133">Transmembrane helix</keyword>
<dbReference type="AlphaFoldDB" id="A0A382NWN5"/>
<keyword evidence="8 15" id="KW-0812">Transmembrane</keyword>
<comment type="catalytic activity">
    <reaction evidence="1">
        <text>a CDP-1,2-diacyl-sn-glycerol + L-serine = a 1,2-diacyl-sn-glycero-3-phospho-L-serine + CMP + H(+)</text>
        <dbReference type="Rhea" id="RHEA:16913"/>
        <dbReference type="ChEBI" id="CHEBI:15378"/>
        <dbReference type="ChEBI" id="CHEBI:33384"/>
        <dbReference type="ChEBI" id="CHEBI:57262"/>
        <dbReference type="ChEBI" id="CHEBI:58332"/>
        <dbReference type="ChEBI" id="CHEBI:60377"/>
        <dbReference type="EC" id="2.7.8.8"/>
    </reaction>
</comment>
<dbReference type="GO" id="GO:0016020">
    <property type="term" value="C:membrane"/>
    <property type="evidence" value="ECO:0007669"/>
    <property type="project" value="InterPro"/>
</dbReference>
<feature type="transmembrane region" description="Helical" evidence="15">
    <location>
        <begin position="119"/>
        <end position="136"/>
    </location>
</feature>
<evidence type="ECO:0000256" key="15">
    <source>
        <dbReference type="SAM" id="Phobius"/>
    </source>
</evidence>
<dbReference type="GO" id="GO:0012505">
    <property type="term" value="C:endomembrane system"/>
    <property type="evidence" value="ECO:0007669"/>
    <property type="project" value="UniProtKB-SubCell"/>
</dbReference>
<gene>
    <name evidence="16" type="ORF">METZ01_LOCUS318417</name>
</gene>
<feature type="transmembrane region" description="Helical" evidence="15">
    <location>
        <begin position="237"/>
        <end position="255"/>
    </location>
</feature>
<evidence type="ECO:0000256" key="12">
    <source>
        <dbReference type="ARBA" id="ARBA00023209"/>
    </source>
</evidence>
<evidence type="ECO:0000313" key="16">
    <source>
        <dbReference type="EMBL" id="SVC65563.1"/>
    </source>
</evidence>
<feature type="transmembrane region" description="Helical" evidence="15">
    <location>
        <begin position="178"/>
        <end position="203"/>
    </location>
</feature>
<keyword evidence="12" id="KW-0594">Phospholipid biosynthesis</keyword>
<evidence type="ECO:0000256" key="10">
    <source>
        <dbReference type="ARBA" id="ARBA00023098"/>
    </source>
</evidence>
<reference evidence="16" key="1">
    <citation type="submission" date="2018-05" db="EMBL/GenBank/DDBJ databases">
        <authorList>
            <person name="Lanie J.A."/>
            <person name="Ng W.-L."/>
            <person name="Kazmierczak K.M."/>
            <person name="Andrzejewski T.M."/>
            <person name="Davidsen T.M."/>
            <person name="Wayne K.J."/>
            <person name="Tettelin H."/>
            <person name="Glass J.I."/>
            <person name="Rusch D."/>
            <person name="Podicherti R."/>
            <person name="Tsui H.-C.T."/>
            <person name="Winkler M.E."/>
        </authorList>
    </citation>
    <scope>NUCLEOTIDE SEQUENCE</scope>
</reference>
<dbReference type="InterPro" id="IPR048254">
    <property type="entry name" value="CDP_ALCOHOL_P_TRANSF_CS"/>
</dbReference>
<evidence type="ECO:0000256" key="2">
    <source>
        <dbReference type="ARBA" id="ARBA00004127"/>
    </source>
</evidence>
<evidence type="ECO:0000256" key="5">
    <source>
        <dbReference type="ARBA" id="ARBA00017171"/>
    </source>
</evidence>
<evidence type="ECO:0000256" key="7">
    <source>
        <dbReference type="ARBA" id="ARBA00022679"/>
    </source>
</evidence>
<dbReference type="GO" id="GO:0003882">
    <property type="term" value="F:CDP-diacylglycerol-serine O-phosphatidyltransferase activity"/>
    <property type="evidence" value="ECO:0007669"/>
    <property type="project" value="UniProtKB-EC"/>
</dbReference>
<name>A0A382NWN5_9ZZZZ</name>
<evidence type="ECO:0000256" key="6">
    <source>
        <dbReference type="ARBA" id="ARBA00022516"/>
    </source>
</evidence>
<dbReference type="EMBL" id="UINC01103295">
    <property type="protein sequence ID" value="SVC65563.1"/>
    <property type="molecule type" value="Genomic_DNA"/>
</dbReference>
<dbReference type="NCBIfam" id="TIGR00473">
    <property type="entry name" value="pssA"/>
    <property type="match status" value="1"/>
</dbReference>
<feature type="transmembrane region" description="Helical" evidence="15">
    <location>
        <begin position="148"/>
        <end position="166"/>
    </location>
</feature>
<dbReference type="PANTHER" id="PTHR14269">
    <property type="entry name" value="CDP-DIACYLGLYCEROL--GLYCEROL-3-PHOSPHATE 3-PHOSPHATIDYLTRANSFERASE-RELATED"/>
    <property type="match status" value="1"/>
</dbReference>